<evidence type="ECO:0000256" key="1">
    <source>
        <dbReference type="ARBA" id="ARBA00022741"/>
    </source>
</evidence>
<dbReference type="GO" id="GO:0006952">
    <property type="term" value="P:defense response"/>
    <property type="evidence" value="ECO:0007669"/>
    <property type="project" value="UniProtKB-KW"/>
</dbReference>
<evidence type="ECO:0000259" key="4">
    <source>
        <dbReference type="SMART" id="SM00382"/>
    </source>
</evidence>
<dbReference type="PANTHER" id="PTHR33463:SF187">
    <property type="entry name" value="AND NB-ARC DOMAIN DISEASE RESISTANCE PROTEIN, PUTATIVE-RELATED"/>
    <property type="match status" value="1"/>
</dbReference>
<feature type="domain" description="AAA+ ATPase" evidence="4">
    <location>
        <begin position="181"/>
        <end position="377"/>
    </location>
</feature>
<dbReference type="GO" id="GO:0005524">
    <property type="term" value="F:ATP binding"/>
    <property type="evidence" value="ECO:0007669"/>
    <property type="project" value="UniProtKB-KW"/>
</dbReference>
<dbReference type="PRINTS" id="PR00364">
    <property type="entry name" value="DISEASERSIST"/>
</dbReference>
<proteinExistence type="predicted"/>
<dbReference type="InterPro" id="IPR027417">
    <property type="entry name" value="P-loop_NTPase"/>
</dbReference>
<name>A0A2N9J657_FAGSY</name>
<dbReference type="InterPro" id="IPR002182">
    <property type="entry name" value="NB-ARC"/>
</dbReference>
<dbReference type="EMBL" id="OIVN01006416">
    <property type="protein sequence ID" value="SPD32692.1"/>
    <property type="molecule type" value="Genomic_DNA"/>
</dbReference>
<evidence type="ECO:0000256" key="2">
    <source>
        <dbReference type="ARBA" id="ARBA00022821"/>
    </source>
</evidence>
<gene>
    <name evidence="5" type="ORF">FSB_LOCUS60574</name>
</gene>
<organism evidence="5">
    <name type="scientific">Fagus sylvatica</name>
    <name type="common">Beechnut</name>
    <dbReference type="NCBI Taxonomy" id="28930"/>
    <lineage>
        <taxon>Eukaryota</taxon>
        <taxon>Viridiplantae</taxon>
        <taxon>Streptophyta</taxon>
        <taxon>Embryophyta</taxon>
        <taxon>Tracheophyta</taxon>
        <taxon>Spermatophyta</taxon>
        <taxon>Magnoliopsida</taxon>
        <taxon>eudicotyledons</taxon>
        <taxon>Gunneridae</taxon>
        <taxon>Pentapetalae</taxon>
        <taxon>rosids</taxon>
        <taxon>fabids</taxon>
        <taxon>Fagales</taxon>
        <taxon>Fagaceae</taxon>
        <taxon>Fagus</taxon>
    </lineage>
</organism>
<keyword evidence="2" id="KW-0611">Plant defense</keyword>
<keyword evidence="3" id="KW-0067">ATP-binding</keyword>
<dbReference type="AlphaFoldDB" id="A0A2N9J657"/>
<reference evidence="5" key="1">
    <citation type="submission" date="2018-02" db="EMBL/GenBank/DDBJ databases">
        <authorList>
            <person name="Cohen D.B."/>
            <person name="Kent A.D."/>
        </authorList>
    </citation>
    <scope>NUCLEOTIDE SEQUENCE</scope>
</reference>
<dbReference type="InterPro" id="IPR050905">
    <property type="entry name" value="Plant_NBS-LRR"/>
</dbReference>
<dbReference type="Gene3D" id="3.40.50.300">
    <property type="entry name" value="P-loop containing nucleotide triphosphate hydrolases"/>
    <property type="match status" value="1"/>
</dbReference>
<sequence>MGMEFLAILAVFSMRTQFLEKLWGKIELVMNIWTFIRECPELLNSLDEKAKRLEQKLVALCSIEEDINTELESAKFQPQKKRKREVEAWLINVQRKKSDIESIKHQIGKGKQILRPWLESHVQKNIKEVEELYEQGQFPQGLLLLDAHHTSREKLLTTQLFGGVSTKRIMKRIWKCLINFKVLRIGVYGVEGVGKTAILMHIHNKLLESTSPFDRVYWITMSQHSSIHKLQNDIAKEVGLDFLDENDIRKRAAKLFKALTMRERTVLILDDVWKHFLPEEVGIPNKEDECKLILSTRSIDVCRKMNCHETIEVKPLSDEEAEKLFMEKLGQSKPLAPAIEDIAKLIIKQCGGLPLLVIEMALRMRGVDDICEWRIALNEAREFRRGLND</sequence>
<dbReference type="FunFam" id="3.40.50.300:FF:001091">
    <property type="entry name" value="Probable disease resistance protein At1g61300"/>
    <property type="match status" value="1"/>
</dbReference>
<dbReference type="Pfam" id="PF00931">
    <property type="entry name" value="NB-ARC"/>
    <property type="match status" value="1"/>
</dbReference>
<dbReference type="PANTHER" id="PTHR33463">
    <property type="entry name" value="NB-ARC DOMAIN-CONTAINING PROTEIN-RELATED"/>
    <property type="match status" value="1"/>
</dbReference>
<dbReference type="SUPFAM" id="SSF52540">
    <property type="entry name" value="P-loop containing nucleoside triphosphate hydrolases"/>
    <property type="match status" value="1"/>
</dbReference>
<dbReference type="GO" id="GO:0043531">
    <property type="term" value="F:ADP binding"/>
    <property type="evidence" value="ECO:0007669"/>
    <property type="project" value="InterPro"/>
</dbReference>
<protein>
    <recommendedName>
        <fullName evidence="4">AAA+ ATPase domain-containing protein</fullName>
    </recommendedName>
</protein>
<dbReference type="InterPro" id="IPR042197">
    <property type="entry name" value="Apaf_helical"/>
</dbReference>
<evidence type="ECO:0000313" key="5">
    <source>
        <dbReference type="EMBL" id="SPD32692.1"/>
    </source>
</evidence>
<evidence type="ECO:0000256" key="3">
    <source>
        <dbReference type="ARBA" id="ARBA00022840"/>
    </source>
</evidence>
<dbReference type="Gene3D" id="1.10.8.430">
    <property type="entry name" value="Helical domain of apoptotic protease-activating factors"/>
    <property type="match status" value="1"/>
</dbReference>
<dbReference type="InterPro" id="IPR003593">
    <property type="entry name" value="AAA+_ATPase"/>
</dbReference>
<keyword evidence="1" id="KW-0547">Nucleotide-binding</keyword>
<accession>A0A2N9J657</accession>
<dbReference type="SMART" id="SM00382">
    <property type="entry name" value="AAA"/>
    <property type="match status" value="1"/>
</dbReference>